<dbReference type="AlphaFoldDB" id="A0A1X2ET25"/>
<protein>
    <recommendedName>
        <fullName evidence="1">Aminoglycoside phosphotransferase domain-containing protein</fullName>
    </recommendedName>
</protein>
<gene>
    <name evidence="2" type="ORF">AWC31_09790</name>
</gene>
<dbReference type="InterPro" id="IPR011009">
    <property type="entry name" value="Kinase-like_dom_sf"/>
</dbReference>
<evidence type="ECO:0000313" key="3">
    <source>
        <dbReference type="Proteomes" id="UP000193964"/>
    </source>
</evidence>
<reference evidence="2 3" key="1">
    <citation type="submission" date="2016-01" db="EMBL/GenBank/DDBJ databases">
        <title>The new phylogeny of the genus Mycobacterium.</title>
        <authorList>
            <person name="Tarcisio F."/>
            <person name="Conor M."/>
            <person name="Antonella G."/>
            <person name="Elisabetta G."/>
            <person name="Giulia F.S."/>
            <person name="Sara T."/>
            <person name="Anna F."/>
            <person name="Clotilde B."/>
            <person name="Roberto B."/>
            <person name="Veronica D.S."/>
            <person name="Fabio R."/>
            <person name="Monica P."/>
            <person name="Olivier J."/>
            <person name="Enrico T."/>
            <person name="Nicola S."/>
        </authorList>
    </citation>
    <scope>NUCLEOTIDE SEQUENCE [LARGE SCALE GENOMIC DNA]</scope>
    <source>
        <strain evidence="2 3">ATCC 700010</strain>
    </source>
</reference>
<evidence type="ECO:0000259" key="1">
    <source>
        <dbReference type="Pfam" id="PF01636"/>
    </source>
</evidence>
<dbReference type="InterPro" id="IPR051678">
    <property type="entry name" value="AGP_Transferase"/>
</dbReference>
<evidence type="ECO:0000313" key="2">
    <source>
        <dbReference type="EMBL" id="ORX09226.1"/>
    </source>
</evidence>
<dbReference type="InterPro" id="IPR002575">
    <property type="entry name" value="Aminoglycoside_PTrfase"/>
</dbReference>
<sequence>MPDLPDAEVREGQFYRVVLGAERVVCYPRTPAAAARLGDRAKRLRIVSALDLGVDVPEPIAESAPGEPPYLVLSRIAGEPLQPAFFDEPRVAEQCGRLLARLQRAGADPAVRAALPVAGADRWRQFADAVRAELYPRMSTAGRDRAEDELAAAATLPHLTAAVVHGDLGGENLLWRHDADGPRLSGVIDWDSVMLGDPAEDIAALAASFGPPVLEHLAGSDPSLLGRVAAIRATFALQQALDGHLDGDEAELAAGLAGYV</sequence>
<dbReference type="Proteomes" id="UP000193964">
    <property type="component" value="Unassembled WGS sequence"/>
</dbReference>
<feature type="domain" description="Aminoglycoside phosphotransferase" evidence="1">
    <location>
        <begin position="14"/>
        <end position="217"/>
    </location>
</feature>
<dbReference type="SUPFAM" id="SSF56112">
    <property type="entry name" value="Protein kinase-like (PK-like)"/>
    <property type="match status" value="1"/>
</dbReference>
<proteinExistence type="predicted"/>
<comment type="caution">
    <text evidence="2">The sequence shown here is derived from an EMBL/GenBank/DDBJ whole genome shotgun (WGS) entry which is preliminary data.</text>
</comment>
<organism evidence="2 3">
    <name type="scientific">Mycolicibacterium wolinskyi</name>
    <dbReference type="NCBI Taxonomy" id="59750"/>
    <lineage>
        <taxon>Bacteria</taxon>
        <taxon>Bacillati</taxon>
        <taxon>Actinomycetota</taxon>
        <taxon>Actinomycetes</taxon>
        <taxon>Mycobacteriales</taxon>
        <taxon>Mycobacteriaceae</taxon>
        <taxon>Mycolicibacterium</taxon>
    </lineage>
</organism>
<dbReference type="Pfam" id="PF01636">
    <property type="entry name" value="APH"/>
    <property type="match status" value="1"/>
</dbReference>
<dbReference type="OrthoDB" id="9797603at2"/>
<dbReference type="RefSeq" id="WP_085150206.1">
    <property type="nucleotide sequence ID" value="NZ_JACKUA010000029.1"/>
</dbReference>
<name>A0A1X2ET25_9MYCO</name>
<dbReference type="Gene3D" id="3.90.1200.10">
    <property type="match status" value="1"/>
</dbReference>
<dbReference type="PANTHER" id="PTHR21310">
    <property type="entry name" value="AMINOGLYCOSIDE PHOSPHOTRANSFERASE-RELATED-RELATED"/>
    <property type="match status" value="1"/>
</dbReference>
<dbReference type="EMBL" id="LQQA01000034">
    <property type="protein sequence ID" value="ORX09226.1"/>
    <property type="molecule type" value="Genomic_DNA"/>
</dbReference>
<accession>A0A1X2ET25</accession>